<comment type="similarity">
    <text evidence="5">Belongs to the aspartate/glutamate racemases family.</text>
</comment>
<dbReference type="GO" id="GO:0009252">
    <property type="term" value="P:peptidoglycan biosynthetic process"/>
    <property type="evidence" value="ECO:0007669"/>
    <property type="project" value="UniProtKB-UniRule"/>
</dbReference>
<protein>
    <recommendedName>
        <fullName evidence="5">Glutamate racemase</fullName>
        <ecNumber evidence="5">5.1.1.3</ecNumber>
    </recommendedName>
</protein>
<feature type="binding site" evidence="5">
    <location>
        <begin position="202"/>
        <end position="203"/>
    </location>
    <ligand>
        <name>substrate</name>
    </ligand>
</feature>
<name>A0A967F1P9_9PROT</name>
<dbReference type="GO" id="GO:0071555">
    <property type="term" value="P:cell wall organization"/>
    <property type="evidence" value="ECO:0007669"/>
    <property type="project" value="UniProtKB-KW"/>
</dbReference>
<gene>
    <name evidence="5" type="primary">murI</name>
    <name evidence="6" type="ORF">HBA54_23380</name>
</gene>
<comment type="caution">
    <text evidence="6">The sequence shown here is derived from an EMBL/GenBank/DDBJ whole genome shotgun (WGS) entry which is preliminary data.</text>
</comment>
<dbReference type="HAMAP" id="MF_00258">
    <property type="entry name" value="Glu_racemase"/>
    <property type="match status" value="1"/>
</dbReference>
<evidence type="ECO:0000256" key="5">
    <source>
        <dbReference type="HAMAP-Rule" id="MF_00258"/>
    </source>
</evidence>
<dbReference type="Gene3D" id="3.40.50.1860">
    <property type="match status" value="2"/>
</dbReference>
<evidence type="ECO:0000256" key="1">
    <source>
        <dbReference type="ARBA" id="ARBA00022960"/>
    </source>
</evidence>
<evidence type="ECO:0000313" key="7">
    <source>
        <dbReference type="Proteomes" id="UP000761264"/>
    </source>
</evidence>
<keyword evidence="7" id="KW-1185">Reference proteome</keyword>
<dbReference type="RefSeq" id="WP_167229262.1">
    <property type="nucleotide sequence ID" value="NZ_JAAQPH010000023.1"/>
</dbReference>
<evidence type="ECO:0000256" key="3">
    <source>
        <dbReference type="ARBA" id="ARBA00023235"/>
    </source>
</evidence>
<feature type="binding site" evidence="5">
    <location>
        <begin position="6"/>
        <end position="7"/>
    </location>
    <ligand>
        <name>substrate</name>
    </ligand>
</feature>
<sequence length="286" mass="30639">MIGVFDSGHGGLTVLHALTQRMPAASFTYFGDHGNAPYGPRPEGEIYTLTLAAVERLFAEGCSLVLIACNTASAVALRRLQQDWLPDAAPERRVLGVFVPMVEALSAVSWRDGAPGPKRVPEDGMVAVFATQRTIHSGAYPFEVGLRAPRMRVVSQACPNLVAAIEADEPEDVLHDLVTGYVAAMLKQTEGRVPEAAVLGCTHYPLVAHLFAAVLPSSVQLLDQPTIVADSLADYLTRHPRFAVESGQTGARRFLTSGDPARVAAFASRFFGSEVTFQAVGELNLL</sequence>
<proteinExistence type="inferred from homology"/>
<dbReference type="PANTHER" id="PTHR21198">
    <property type="entry name" value="GLUTAMATE RACEMASE"/>
    <property type="match status" value="1"/>
</dbReference>
<evidence type="ECO:0000313" key="6">
    <source>
        <dbReference type="EMBL" id="NIA71538.1"/>
    </source>
</evidence>
<accession>A0A967F1P9</accession>
<dbReference type="PANTHER" id="PTHR21198:SF2">
    <property type="entry name" value="GLUTAMATE RACEMASE"/>
    <property type="match status" value="1"/>
</dbReference>
<reference evidence="6" key="1">
    <citation type="submission" date="2020-03" db="EMBL/GenBank/DDBJ databases">
        <title>Genome of Pelagibius litoralis DSM 21314T.</title>
        <authorList>
            <person name="Wang G."/>
        </authorList>
    </citation>
    <scope>NUCLEOTIDE SEQUENCE</scope>
    <source>
        <strain evidence="6">DSM 21314</strain>
    </source>
</reference>
<dbReference type="EC" id="5.1.1.3" evidence="5"/>
<dbReference type="InterPro" id="IPR001920">
    <property type="entry name" value="Asp/Glu_race"/>
</dbReference>
<evidence type="ECO:0000256" key="4">
    <source>
        <dbReference type="ARBA" id="ARBA00023316"/>
    </source>
</evidence>
<feature type="active site" description="Proton donor/acceptor" evidence="5">
    <location>
        <position position="201"/>
    </location>
</feature>
<evidence type="ECO:0000256" key="2">
    <source>
        <dbReference type="ARBA" id="ARBA00022984"/>
    </source>
</evidence>
<feature type="binding site" evidence="5">
    <location>
        <begin position="70"/>
        <end position="71"/>
    </location>
    <ligand>
        <name>substrate</name>
    </ligand>
</feature>
<dbReference type="EMBL" id="JAAQPH010000023">
    <property type="protein sequence ID" value="NIA71538.1"/>
    <property type="molecule type" value="Genomic_DNA"/>
</dbReference>
<comment type="catalytic activity">
    <reaction evidence="5">
        <text>L-glutamate = D-glutamate</text>
        <dbReference type="Rhea" id="RHEA:12813"/>
        <dbReference type="ChEBI" id="CHEBI:29985"/>
        <dbReference type="ChEBI" id="CHEBI:29986"/>
        <dbReference type="EC" id="5.1.1.3"/>
    </reaction>
</comment>
<keyword evidence="2 5" id="KW-0573">Peptidoglycan synthesis</keyword>
<keyword evidence="3 5" id="KW-0413">Isomerase</keyword>
<dbReference type="SUPFAM" id="SSF53681">
    <property type="entry name" value="Aspartate/glutamate racemase"/>
    <property type="match status" value="2"/>
</dbReference>
<keyword evidence="4 5" id="KW-0961">Cell wall biogenesis/degradation</keyword>
<organism evidence="6 7">
    <name type="scientific">Pelagibius litoralis</name>
    <dbReference type="NCBI Taxonomy" id="374515"/>
    <lineage>
        <taxon>Bacteria</taxon>
        <taxon>Pseudomonadati</taxon>
        <taxon>Pseudomonadota</taxon>
        <taxon>Alphaproteobacteria</taxon>
        <taxon>Rhodospirillales</taxon>
        <taxon>Rhodovibrionaceae</taxon>
        <taxon>Pelagibius</taxon>
    </lineage>
</organism>
<dbReference type="GO" id="GO:0008360">
    <property type="term" value="P:regulation of cell shape"/>
    <property type="evidence" value="ECO:0007669"/>
    <property type="project" value="UniProtKB-KW"/>
</dbReference>
<dbReference type="InterPro" id="IPR004391">
    <property type="entry name" value="Glu_race"/>
</dbReference>
<dbReference type="Proteomes" id="UP000761264">
    <property type="component" value="Unassembled WGS sequence"/>
</dbReference>
<comment type="function">
    <text evidence="5">Provides the (R)-glutamate required for cell wall biosynthesis.</text>
</comment>
<feature type="binding site" evidence="5">
    <location>
        <begin position="38"/>
        <end position="39"/>
    </location>
    <ligand>
        <name>substrate</name>
    </ligand>
</feature>
<feature type="active site" description="Proton donor/acceptor" evidence="5">
    <location>
        <position position="69"/>
    </location>
</feature>
<dbReference type="AlphaFoldDB" id="A0A967F1P9"/>
<dbReference type="GO" id="GO:0008881">
    <property type="term" value="F:glutamate racemase activity"/>
    <property type="evidence" value="ECO:0007669"/>
    <property type="project" value="UniProtKB-UniRule"/>
</dbReference>
<keyword evidence="1 5" id="KW-0133">Cell shape</keyword>
<comment type="pathway">
    <text evidence="5">Cell wall biogenesis; peptidoglycan biosynthesis.</text>
</comment>